<dbReference type="InterPro" id="IPR000432">
    <property type="entry name" value="DNA_mismatch_repair_MutS_C"/>
</dbReference>
<evidence type="ECO:0000256" key="4">
    <source>
        <dbReference type="SAM" id="Phobius"/>
    </source>
</evidence>
<evidence type="ECO:0000256" key="1">
    <source>
        <dbReference type="ARBA" id="ARBA00022741"/>
    </source>
</evidence>
<evidence type="ECO:0000259" key="5">
    <source>
        <dbReference type="SMART" id="SM00534"/>
    </source>
</evidence>
<keyword evidence="4" id="KW-1133">Transmembrane helix</keyword>
<keyword evidence="4" id="KW-0812">Transmembrane</keyword>
<dbReference type="PANTHER" id="PTHR11361:SF152">
    <property type="entry name" value="DNA MISMATCH REPAIR PROTEIN"/>
    <property type="match status" value="1"/>
</dbReference>
<dbReference type="GO" id="GO:0006298">
    <property type="term" value="P:mismatch repair"/>
    <property type="evidence" value="ECO:0007669"/>
    <property type="project" value="InterPro"/>
</dbReference>
<evidence type="ECO:0000313" key="6">
    <source>
        <dbReference type="EMBL" id="VYT68675.1"/>
    </source>
</evidence>
<dbReference type="Gene3D" id="3.40.50.300">
    <property type="entry name" value="P-loop containing nucleotide triphosphate hydrolases"/>
    <property type="match status" value="1"/>
</dbReference>
<reference evidence="6" key="1">
    <citation type="submission" date="2019-11" db="EMBL/GenBank/DDBJ databases">
        <authorList>
            <person name="Feng L."/>
        </authorList>
    </citation>
    <scope>NUCLEOTIDE SEQUENCE</scope>
    <source>
        <strain evidence="6">CramosumLFYP8</strain>
    </source>
</reference>
<dbReference type="GO" id="GO:0140664">
    <property type="term" value="F:ATP-dependent DNA damage sensor activity"/>
    <property type="evidence" value="ECO:0007669"/>
    <property type="project" value="InterPro"/>
</dbReference>
<name>A0A6N2YNX0_9FIRM</name>
<protein>
    <submittedName>
        <fullName evidence="6">DNA mismatch repair protein MutS</fullName>
    </submittedName>
</protein>
<keyword evidence="1" id="KW-0547">Nucleotide-binding</keyword>
<feature type="transmembrane region" description="Helical" evidence="4">
    <location>
        <begin position="6"/>
        <end position="23"/>
    </location>
</feature>
<dbReference type="InterPro" id="IPR045076">
    <property type="entry name" value="MutS"/>
</dbReference>
<dbReference type="AlphaFoldDB" id="A0A6N2YNX0"/>
<proteinExistence type="predicted"/>
<evidence type="ECO:0000256" key="3">
    <source>
        <dbReference type="ARBA" id="ARBA00023125"/>
    </source>
</evidence>
<keyword evidence="2" id="KW-0067">ATP-binding</keyword>
<sequence>MIWLIIISIVLIAGVLGFLKILVTKKYLIHQYNLGVGVQYRDFTKEYYHYNKERSIDEETFIDFEMPQILKKINFTYSEIGNEYLYNLFFRENNNLDTQESIIDKLNCQKKLAESIYQLNKLNKAYVPILSIKRSLLNISAKSCLLAGLFLILDVVSIIAAIIDIENVYFVVIMLLLSILMNTQLSQKTGKISLQISLINDMLQITNKLLKINIYPDSNQTLVMNSFIHLKKMTKTTYYFNKIKQFDIFNILELMKSLFFIDIFQAVKLSRKVDQVQNDIMVLYENIGLLDVCIMIKVIRSLYDTCIPTILKDERVEIVEGYHLLIEKPIKNTVVISNDTIVTGSNASGKSTFLKMLGANLLLAKTLNISFAKEFKYYQFALISSIHMKDDIMNGDSFYVKEIKRLKQITEFANKQKSLILIDEILKGTNEKERIIIALALMKYLFKCNSMTIITTHDIELTEVFDQVDKYCFNDIKKDNKIIFDYLIKKGVCTVGNAIAIVKTLDFDQEILKEINDKIEVF</sequence>
<accession>A0A6N2YNX0</accession>
<keyword evidence="3" id="KW-0238">DNA-binding</keyword>
<feature type="domain" description="DNA mismatch repair proteins mutS family" evidence="5">
    <location>
        <begin position="337"/>
        <end position="520"/>
    </location>
</feature>
<dbReference type="SUPFAM" id="SSF52540">
    <property type="entry name" value="P-loop containing nucleoside triphosphate hydrolases"/>
    <property type="match status" value="1"/>
</dbReference>
<gene>
    <name evidence="6" type="primary">mutS_3</name>
    <name evidence="6" type="ORF">CRLFYP8_01902</name>
</gene>
<evidence type="ECO:0000256" key="2">
    <source>
        <dbReference type="ARBA" id="ARBA00022840"/>
    </source>
</evidence>
<dbReference type="EMBL" id="CACRTL010000016">
    <property type="protein sequence ID" value="VYT68675.1"/>
    <property type="molecule type" value="Genomic_DNA"/>
</dbReference>
<dbReference type="SMART" id="SM00534">
    <property type="entry name" value="MUTSac"/>
    <property type="match status" value="1"/>
</dbReference>
<dbReference type="RefSeq" id="WP_156635258.1">
    <property type="nucleotide sequence ID" value="NZ_CACRTL010000016.1"/>
</dbReference>
<keyword evidence="4" id="KW-0472">Membrane</keyword>
<dbReference type="GO" id="GO:0005829">
    <property type="term" value="C:cytosol"/>
    <property type="evidence" value="ECO:0007669"/>
    <property type="project" value="TreeGrafter"/>
</dbReference>
<dbReference type="GO" id="GO:0005524">
    <property type="term" value="F:ATP binding"/>
    <property type="evidence" value="ECO:0007669"/>
    <property type="project" value="UniProtKB-KW"/>
</dbReference>
<feature type="transmembrane region" description="Helical" evidence="4">
    <location>
        <begin position="143"/>
        <end position="162"/>
    </location>
</feature>
<dbReference type="PANTHER" id="PTHR11361">
    <property type="entry name" value="DNA MISMATCH REPAIR PROTEIN MUTS FAMILY MEMBER"/>
    <property type="match status" value="1"/>
</dbReference>
<dbReference type="Pfam" id="PF00488">
    <property type="entry name" value="MutS_V"/>
    <property type="match status" value="1"/>
</dbReference>
<dbReference type="GO" id="GO:0030983">
    <property type="term" value="F:mismatched DNA binding"/>
    <property type="evidence" value="ECO:0007669"/>
    <property type="project" value="InterPro"/>
</dbReference>
<organism evidence="6">
    <name type="scientific">Thomasclavelia ramosa</name>
    <dbReference type="NCBI Taxonomy" id="1547"/>
    <lineage>
        <taxon>Bacteria</taxon>
        <taxon>Bacillati</taxon>
        <taxon>Bacillota</taxon>
        <taxon>Erysipelotrichia</taxon>
        <taxon>Erysipelotrichales</taxon>
        <taxon>Coprobacillaceae</taxon>
        <taxon>Thomasclavelia</taxon>
    </lineage>
</organism>
<dbReference type="InterPro" id="IPR027417">
    <property type="entry name" value="P-loop_NTPase"/>
</dbReference>